<evidence type="ECO:0000256" key="10">
    <source>
        <dbReference type="HAMAP-Rule" id="MF_00185"/>
    </source>
</evidence>
<dbReference type="EMBL" id="LOHZ01000042">
    <property type="protein sequence ID" value="KYO64459.1"/>
    <property type="molecule type" value="Genomic_DNA"/>
</dbReference>
<feature type="region of interest" description="Interaction with substrate tRNA" evidence="10">
    <location>
        <begin position="38"/>
        <end position="41"/>
    </location>
</feature>
<evidence type="ECO:0000256" key="4">
    <source>
        <dbReference type="ARBA" id="ARBA00022679"/>
    </source>
</evidence>
<dbReference type="InterPro" id="IPR018022">
    <property type="entry name" value="IPT"/>
</dbReference>
<feature type="site" description="Interaction with substrate tRNA" evidence="10">
    <location>
        <position position="104"/>
    </location>
</feature>
<feature type="binding site" evidence="10">
    <location>
        <begin position="13"/>
        <end position="20"/>
    </location>
    <ligand>
        <name>ATP</name>
        <dbReference type="ChEBI" id="CHEBI:30616"/>
    </ligand>
</feature>
<reference evidence="14 15" key="1">
    <citation type="submission" date="2015-12" db="EMBL/GenBank/DDBJ databases">
        <title>Draft genome of Thermovenabulum gondwanense isolated from a red thermophilic microbial mat colonisisng an outflow channel of a bore well.</title>
        <authorList>
            <person name="Patel B.K."/>
        </authorList>
    </citation>
    <scope>NUCLEOTIDE SEQUENCE [LARGE SCALE GENOMIC DNA]</scope>
    <source>
        <strain evidence="14 15">R270</strain>
    </source>
</reference>
<dbReference type="Gene3D" id="3.40.50.300">
    <property type="entry name" value="P-loop containing nucleotide triphosphate hydrolases"/>
    <property type="match status" value="1"/>
</dbReference>
<comment type="cofactor">
    <cofactor evidence="1 10">
        <name>Mg(2+)</name>
        <dbReference type="ChEBI" id="CHEBI:18420"/>
    </cofactor>
</comment>
<dbReference type="PANTHER" id="PTHR11088:SF60">
    <property type="entry name" value="TRNA DIMETHYLALLYLTRANSFERASE"/>
    <property type="match status" value="1"/>
</dbReference>
<comment type="function">
    <text evidence="2 10 12">Catalyzes the transfer of a dimethylallyl group onto the adenine at position 37 in tRNAs that read codons beginning with uridine, leading to the formation of N6-(dimethylallyl)adenosine (i(6)A).</text>
</comment>
<protein>
    <recommendedName>
        <fullName evidence="10">tRNA dimethylallyltransferase</fullName>
        <ecNumber evidence="10">2.5.1.75</ecNumber>
    </recommendedName>
    <alternativeName>
        <fullName evidence="10">Dimethylallyl diphosphate:tRNA dimethylallyltransferase</fullName>
        <shortName evidence="10">DMAPP:tRNA dimethylallyltransferase</shortName>
        <shortName evidence="10">DMATase</shortName>
    </alternativeName>
    <alternativeName>
        <fullName evidence="10">Isopentenyl-diphosphate:tRNA isopentenyltransferase</fullName>
        <shortName evidence="10">IPP transferase</shortName>
        <shortName evidence="10">IPPT</shortName>
        <shortName evidence="10">IPTase</shortName>
    </alternativeName>
</protein>
<name>A0A162M7F8_9FIRM</name>
<dbReference type="PANTHER" id="PTHR11088">
    <property type="entry name" value="TRNA DIMETHYLALLYLTRANSFERASE"/>
    <property type="match status" value="1"/>
</dbReference>
<keyword evidence="4 10" id="KW-0808">Transferase</keyword>
<comment type="caution">
    <text evidence="14">The sequence shown here is derived from an EMBL/GenBank/DDBJ whole genome shotgun (WGS) entry which is preliminary data.</text>
</comment>
<dbReference type="STRING" id="520767.ATZ99_18870"/>
<dbReference type="InterPro" id="IPR027417">
    <property type="entry name" value="P-loop_NTPase"/>
</dbReference>
<comment type="subunit">
    <text evidence="10">Monomer.</text>
</comment>
<evidence type="ECO:0000256" key="11">
    <source>
        <dbReference type="RuleBase" id="RU003783"/>
    </source>
</evidence>
<dbReference type="FunFam" id="1.10.20.140:FF:000001">
    <property type="entry name" value="tRNA dimethylallyltransferase"/>
    <property type="match status" value="1"/>
</dbReference>
<dbReference type="GO" id="GO:0005524">
    <property type="term" value="F:ATP binding"/>
    <property type="evidence" value="ECO:0007669"/>
    <property type="project" value="UniProtKB-UniRule"/>
</dbReference>
<evidence type="ECO:0000256" key="9">
    <source>
        <dbReference type="ARBA" id="ARBA00049563"/>
    </source>
</evidence>
<comment type="caution">
    <text evidence="10">Lacks conserved residue(s) required for the propagation of feature annotation.</text>
</comment>
<organism evidence="14 15">
    <name type="scientific">Thermovenabulum gondwanense</name>
    <dbReference type="NCBI Taxonomy" id="520767"/>
    <lineage>
        <taxon>Bacteria</taxon>
        <taxon>Bacillati</taxon>
        <taxon>Bacillota</taxon>
        <taxon>Clostridia</taxon>
        <taxon>Thermosediminibacterales</taxon>
        <taxon>Thermosediminibacteraceae</taxon>
        <taxon>Thermovenabulum</taxon>
    </lineage>
</organism>
<evidence type="ECO:0000256" key="3">
    <source>
        <dbReference type="ARBA" id="ARBA00005842"/>
    </source>
</evidence>
<keyword evidence="8 10" id="KW-0460">Magnesium</keyword>
<keyword evidence="6 10" id="KW-0547">Nucleotide-binding</keyword>
<dbReference type="Pfam" id="PF01715">
    <property type="entry name" value="IPPT"/>
    <property type="match status" value="1"/>
</dbReference>
<dbReference type="AlphaFoldDB" id="A0A162M7F8"/>
<dbReference type="EC" id="2.5.1.75" evidence="10"/>
<proteinExistence type="inferred from homology"/>
<evidence type="ECO:0000256" key="13">
    <source>
        <dbReference type="RuleBase" id="RU003785"/>
    </source>
</evidence>
<evidence type="ECO:0000256" key="6">
    <source>
        <dbReference type="ARBA" id="ARBA00022741"/>
    </source>
</evidence>
<evidence type="ECO:0000256" key="12">
    <source>
        <dbReference type="RuleBase" id="RU003784"/>
    </source>
</evidence>
<dbReference type="SUPFAM" id="SSF52540">
    <property type="entry name" value="P-loop containing nucleoside triphosphate hydrolases"/>
    <property type="match status" value="2"/>
</dbReference>
<accession>A0A162M7F8</accession>
<evidence type="ECO:0000256" key="7">
    <source>
        <dbReference type="ARBA" id="ARBA00022840"/>
    </source>
</evidence>
<keyword evidence="7 10" id="KW-0067">ATP-binding</keyword>
<dbReference type="InterPro" id="IPR039657">
    <property type="entry name" value="Dimethylallyltransferase"/>
</dbReference>
<sequence length="316" mass="36939">MKKDKKLLLVIVGPTAVGKTEIAIEVAKIIDGEIISADSMQIYRYMNIGTAKPTEEEKNGIPHHLIDIVNPDQEFTVADYKYLAEKAIEEITKRNKIPILSGGTGLYINAVCYNYSFSDFHKDEELRRELNLLAEKNGNEYLYNILKEVDPKSAEKIHKNNRKRMIRALEVYYRTGKPFSLFENENDKKESPYDLIIFGLTRPREELYERINNRVLKMIEDGLIEEVKNLLKMGYSKELNSMKGLGYKEIIEYLEGKASLEEAIYKIQRDTRHYAKRQYTWFKKNKDIIWLDVSMEGKEKIIQYIVLTVEGKLKNY</sequence>
<gene>
    <name evidence="10 14" type="primary">miaA</name>
    <name evidence="14" type="ORF">ATZ99_18870</name>
</gene>
<keyword evidence="5 10" id="KW-0819">tRNA processing</keyword>
<dbReference type="PATRIC" id="fig|520767.4.peg.2013"/>
<dbReference type="GO" id="GO:0052381">
    <property type="term" value="F:tRNA dimethylallyltransferase activity"/>
    <property type="evidence" value="ECO:0007669"/>
    <property type="project" value="UniProtKB-UniRule"/>
</dbReference>
<keyword evidence="15" id="KW-1185">Reference proteome</keyword>
<evidence type="ECO:0000256" key="5">
    <source>
        <dbReference type="ARBA" id="ARBA00022694"/>
    </source>
</evidence>
<evidence type="ECO:0000256" key="8">
    <source>
        <dbReference type="ARBA" id="ARBA00022842"/>
    </source>
</evidence>
<evidence type="ECO:0000313" key="14">
    <source>
        <dbReference type="EMBL" id="KYO64459.1"/>
    </source>
</evidence>
<dbReference type="GO" id="GO:0006400">
    <property type="term" value="P:tRNA modification"/>
    <property type="evidence" value="ECO:0007669"/>
    <property type="project" value="TreeGrafter"/>
</dbReference>
<evidence type="ECO:0000256" key="2">
    <source>
        <dbReference type="ARBA" id="ARBA00003213"/>
    </source>
</evidence>
<feature type="binding site" evidence="10">
    <location>
        <begin position="15"/>
        <end position="20"/>
    </location>
    <ligand>
        <name>substrate</name>
    </ligand>
</feature>
<evidence type="ECO:0000256" key="1">
    <source>
        <dbReference type="ARBA" id="ARBA00001946"/>
    </source>
</evidence>
<dbReference type="HAMAP" id="MF_00185">
    <property type="entry name" value="IPP_trans"/>
    <property type="match status" value="1"/>
</dbReference>
<dbReference type="Proteomes" id="UP000075737">
    <property type="component" value="Unassembled WGS sequence"/>
</dbReference>
<feature type="site" description="Interaction with substrate tRNA" evidence="10">
    <location>
        <position position="127"/>
    </location>
</feature>
<evidence type="ECO:0000313" key="15">
    <source>
        <dbReference type="Proteomes" id="UP000075737"/>
    </source>
</evidence>
<dbReference type="Gene3D" id="1.10.20.140">
    <property type="match status" value="1"/>
</dbReference>
<comment type="similarity">
    <text evidence="3 10 13">Belongs to the IPP transferase family.</text>
</comment>
<dbReference type="OrthoDB" id="9776390at2"/>
<dbReference type="RefSeq" id="WP_068748997.1">
    <property type="nucleotide sequence ID" value="NZ_LOHZ01000042.1"/>
</dbReference>
<dbReference type="NCBIfam" id="TIGR00174">
    <property type="entry name" value="miaA"/>
    <property type="match status" value="1"/>
</dbReference>
<comment type="catalytic activity">
    <reaction evidence="9 10 11">
        <text>adenosine(37) in tRNA + dimethylallyl diphosphate = N(6)-dimethylallyladenosine(37) in tRNA + diphosphate</text>
        <dbReference type="Rhea" id="RHEA:26482"/>
        <dbReference type="Rhea" id="RHEA-COMP:10162"/>
        <dbReference type="Rhea" id="RHEA-COMP:10375"/>
        <dbReference type="ChEBI" id="CHEBI:33019"/>
        <dbReference type="ChEBI" id="CHEBI:57623"/>
        <dbReference type="ChEBI" id="CHEBI:74411"/>
        <dbReference type="ChEBI" id="CHEBI:74415"/>
        <dbReference type="EC" id="2.5.1.75"/>
    </reaction>
</comment>